<protein>
    <submittedName>
        <fullName evidence="3">6376_t:CDS:1</fullName>
    </submittedName>
</protein>
<name>A0A9N9C0X0_9GLOM</name>
<feature type="region of interest" description="Disordered" evidence="1">
    <location>
        <begin position="23"/>
        <end position="53"/>
    </location>
</feature>
<evidence type="ECO:0000313" key="3">
    <source>
        <dbReference type="EMBL" id="CAG8584776.1"/>
    </source>
</evidence>
<accession>A0A9N9C0X0</accession>
<sequence>MSQDNSTNIGNRVSALLTTILQPHQYNGTPPPPYQSVSPSSQIPRYSGDINEPGDDDRIIIDENPSINESALLSDSEQAVSISLTSTYKMVSNAESQELLCMASLVTSDYIPDNAKDTGSHADIVLILDVSSSMAGDKINLLKESLNFIVSELSPKDRLCLVTFNTYAKRITPLLLVNEDNKRKFYQAIRDLRANRGTNIGNGLKLGLDVLTQRTTKNPITGMILLSDGMDNKEQSYENLYERAREADFGYGSDHDARKLHNIAVKTEGTFTYIYEFEQIKQCFAGCLGGLVSISCCDVKLYLQVPETIQNVKISEVLSKYDNTINDNMLSAQISIHNLYAGEKKDLLFIVKILPTETNDDSETIELKVIDADVSYFDIHRGSRINHLESPSSLKILHTISEIDPSDNPINSRVIQQKYRHLTSKAILEASNFAEQGNFTRAQLIINNLKQEIMLHRSEAPEFYDALIEDLSMIARQQSNAHVYQSGGRAHSLQQTSSHQFQRSWTSRTTSEAAYQTHVAQRYSSRSAAFGN</sequence>
<feature type="compositionally biased region" description="Low complexity" evidence="1">
    <location>
        <begin position="35"/>
        <end position="44"/>
    </location>
</feature>
<reference evidence="3" key="1">
    <citation type="submission" date="2021-06" db="EMBL/GenBank/DDBJ databases">
        <authorList>
            <person name="Kallberg Y."/>
            <person name="Tangrot J."/>
            <person name="Rosling A."/>
        </authorList>
    </citation>
    <scope>NUCLEOTIDE SEQUENCE</scope>
    <source>
        <strain evidence="3">FL966</strain>
    </source>
</reference>
<evidence type="ECO:0000259" key="2">
    <source>
        <dbReference type="PROSITE" id="PS50234"/>
    </source>
</evidence>
<dbReference type="Pfam" id="PF00092">
    <property type="entry name" value="VWA"/>
    <property type="match status" value="1"/>
</dbReference>
<keyword evidence="4" id="KW-1185">Reference proteome</keyword>
<dbReference type="SUPFAM" id="SSF53300">
    <property type="entry name" value="vWA-like"/>
    <property type="match status" value="1"/>
</dbReference>
<evidence type="ECO:0000256" key="1">
    <source>
        <dbReference type="SAM" id="MobiDB-lite"/>
    </source>
</evidence>
<dbReference type="EMBL" id="CAJVQA010003840">
    <property type="protein sequence ID" value="CAG8584776.1"/>
    <property type="molecule type" value="Genomic_DNA"/>
</dbReference>
<dbReference type="InterPro" id="IPR051266">
    <property type="entry name" value="CLCR"/>
</dbReference>
<dbReference type="PROSITE" id="PS50234">
    <property type="entry name" value="VWFA"/>
    <property type="match status" value="1"/>
</dbReference>
<comment type="caution">
    <text evidence="3">The sequence shown here is derived from an EMBL/GenBank/DDBJ whole genome shotgun (WGS) entry which is preliminary data.</text>
</comment>
<dbReference type="Proteomes" id="UP000789759">
    <property type="component" value="Unassembled WGS sequence"/>
</dbReference>
<dbReference type="InterPro" id="IPR002035">
    <property type="entry name" value="VWF_A"/>
</dbReference>
<evidence type="ECO:0000313" key="4">
    <source>
        <dbReference type="Proteomes" id="UP000789759"/>
    </source>
</evidence>
<feature type="domain" description="VWFA" evidence="2">
    <location>
        <begin position="123"/>
        <end position="295"/>
    </location>
</feature>
<dbReference type="SMART" id="SM00327">
    <property type="entry name" value="VWA"/>
    <property type="match status" value="1"/>
</dbReference>
<proteinExistence type="predicted"/>
<organism evidence="3 4">
    <name type="scientific">Cetraspora pellucida</name>
    <dbReference type="NCBI Taxonomy" id="1433469"/>
    <lineage>
        <taxon>Eukaryota</taxon>
        <taxon>Fungi</taxon>
        <taxon>Fungi incertae sedis</taxon>
        <taxon>Mucoromycota</taxon>
        <taxon>Glomeromycotina</taxon>
        <taxon>Glomeromycetes</taxon>
        <taxon>Diversisporales</taxon>
        <taxon>Gigasporaceae</taxon>
        <taxon>Cetraspora</taxon>
    </lineage>
</organism>
<dbReference type="Gene3D" id="3.40.50.410">
    <property type="entry name" value="von Willebrand factor, type A domain"/>
    <property type="match status" value="1"/>
</dbReference>
<gene>
    <name evidence="3" type="ORF">CPELLU_LOCUS6261</name>
</gene>
<dbReference type="PANTHER" id="PTHR10579:SF43">
    <property type="entry name" value="ZINC FINGER (C3HC4-TYPE RING FINGER) FAMILY PROTEIN"/>
    <property type="match status" value="1"/>
</dbReference>
<dbReference type="PANTHER" id="PTHR10579">
    <property type="entry name" value="CALCIUM-ACTIVATED CHLORIDE CHANNEL REGULATOR"/>
    <property type="match status" value="1"/>
</dbReference>
<dbReference type="OrthoDB" id="2364227at2759"/>
<dbReference type="InterPro" id="IPR036465">
    <property type="entry name" value="vWFA_dom_sf"/>
</dbReference>
<dbReference type="AlphaFoldDB" id="A0A9N9C0X0"/>